<dbReference type="InterPro" id="IPR034202">
    <property type="entry name" value="Subtilisin_Carlsberg-like"/>
</dbReference>
<dbReference type="InterPro" id="IPR000209">
    <property type="entry name" value="Peptidase_S8/S53_dom"/>
</dbReference>
<evidence type="ECO:0000313" key="11">
    <source>
        <dbReference type="Proteomes" id="UP000034029"/>
    </source>
</evidence>
<dbReference type="InterPro" id="IPR050131">
    <property type="entry name" value="Peptidase_S8_subtilisin-like"/>
</dbReference>
<keyword evidence="2 7" id="KW-0645">Protease</keyword>
<dbReference type="SUPFAM" id="SSF52743">
    <property type="entry name" value="Subtilisin-like"/>
    <property type="match status" value="1"/>
</dbReference>
<dbReference type="GO" id="GO:0004252">
    <property type="term" value="F:serine-type endopeptidase activity"/>
    <property type="evidence" value="ECO:0007669"/>
    <property type="project" value="UniProtKB-UniRule"/>
</dbReference>
<dbReference type="OrthoDB" id="9798386at2"/>
<dbReference type="GO" id="GO:0006508">
    <property type="term" value="P:proteolysis"/>
    <property type="evidence" value="ECO:0007669"/>
    <property type="project" value="UniProtKB-KW"/>
</dbReference>
<dbReference type="PRINTS" id="PR00723">
    <property type="entry name" value="SUBTILISIN"/>
</dbReference>
<evidence type="ECO:0000256" key="5">
    <source>
        <dbReference type="ARBA" id="ARBA00022825"/>
    </source>
</evidence>
<dbReference type="RefSeq" id="WP_046789785.1">
    <property type="nucleotide sequence ID" value="NZ_CP011366.1"/>
</dbReference>
<dbReference type="AlphaFoldDB" id="A0A0F7D445"/>
<dbReference type="PROSITE" id="PS51892">
    <property type="entry name" value="SUBTILASE"/>
    <property type="match status" value="1"/>
</dbReference>
<dbReference type="Gene3D" id="3.30.70.80">
    <property type="entry name" value="Peptidase S8 propeptide/proteinase inhibitor I9"/>
    <property type="match status" value="1"/>
</dbReference>
<reference evidence="11" key="2">
    <citation type="submission" date="2015-04" db="EMBL/GenBank/DDBJ databases">
        <title>Complete genome sequence of Salinicoccus halodurans strain H3B36, isolated from the Qaidam basin of China.</title>
        <authorList>
            <person name="Ma Y."/>
            <person name="Jiang K."/>
            <person name="Xue Y."/>
        </authorList>
    </citation>
    <scope>NUCLEOTIDE SEQUENCE [LARGE SCALE GENOMIC DNA]</scope>
    <source>
        <strain evidence="11">H3B36</strain>
    </source>
</reference>
<keyword evidence="3" id="KW-0479">Metal-binding</keyword>
<dbReference type="Proteomes" id="UP000034029">
    <property type="component" value="Chromosome"/>
</dbReference>
<evidence type="ECO:0000313" key="10">
    <source>
        <dbReference type="EMBL" id="SFK53146.1"/>
    </source>
</evidence>
<accession>A0A0F7D445</accession>
<proteinExistence type="inferred from homology"/>
<dbReference type="PROSITE" id="PS00137">
    <property type="entry name" value="SUBTILASE_HIS"/>
    <property type="match status" value="1"/>
</dbReference>
<evidence type="ECO:0000256" key="1">
    <source>
        <dbReference type="ARBA" id="ARBA00011073"/>
    </source>
</evidence>
<feature type="active site" description="Charge relay system" evidence="6 7">
    <location>
        <position position="139"/>
    </location>
</feature>
<dbReference type="KEGG" id="shv:AAT16_04835"/>
<dbReference type="GO" id="GO:0046872">
    <property type="term" value="F:metal ion binding"/>
    <property type="evidence" value="ECO:0007669"/>
    <property type="project" value="UniProtKB-KW"/>
</dbReference>
<dbReference type="InterPro" id="IPR037045">
    <property type="entry name" value="S8pro/Inhibitor_I9_sf"/>
</dbReference>
<evidence type="ECO:0000256" key="2">
    <source>
        <dbReference type="ARBA" id="ARBA00022670"/>
    </source>
</evidence>
<feature type="domain" description="Peptidase S8/S53" evidence="8">
    <location>
        <begin position="96"/>
        <end position="336"/>
    </location>
</feature>
<protein>
    <submittedName>
        <fullName evidence="9">Peptidase S8</fullName>
    </submittedName>
    <submittedName>
        <fullName evidence="10">Subtilisin</fullName>
    </submittedName>
</protein>
<sequence>MAEQQKKNIFLVKFEPSSDFTTYSSLGIADEEVIHEFNLARIIECELTDERVDDLKRFSNVLYVERDIPVYAYQQEIPYGVSRVQTQQVHQEGYTGGGVKLGIVDTGIDASHEDLNVTDGFSVFQSGEDSEPYHDGSGHGTHVAGTAAALDNGTGVVGVAPDASLYAIKVLDSSGSGSSAGVVRGIEWAIQNEMDVINMSLGSSEPSRAIQDAVDTAYDEYDILVVAAAGNEGNADGTGNTVGYPAQHDSVLSVAATDQNDLRAPFSSTGPGVDISAPGASILSTVPGNGYDRLNGTSMAAPHVAGAGAVLRAAFPDAPASEIKERMISTAKDIGDRSEWYGSGLLQLHDAVNQ</sequence>
<evidence type="ECO:0000256" key="3">
    <source>
        <dbReference type="ARBA" id="ARBA00022723"/>
    </source>
</evidence>
<dbReference type="InterPro" id="IPR022398">
    <property type="entry name" value="Peptidase_S8_His-AS"/>
</dbReference>
<dbReference type="Pfam" id="PF00082">
    <property type="entry name" value="Peptidase_S8"/>
    <property type="match status" value="1"/>
</dbReference>
<reference evidence="10 12" key="3">
    <citation type="submission" date="2016-10" db="EMBL/GenBank/DDBJ databases">
        <authorList>
            <person name="Varghese N."/>
            <person name="Submissions S."/>
        </authorList>
    </citation>
    <scope>NUCLEOTIDE SEQUENCE [LARGE SCALE GENOMIC DNA]</scope>
    <source>
        <strain evidence="10 12">CGMCC 1.6501</strain>
    </source>
</reference>
<organism evidence="10 12">
    <name type="scientific">Salinicoccus halodurans</name>
    <dbReference type="NCBI Taxonomy" id="407035"/>
    <lineage>
        <taxon>Bacteria</taxon>
        <taxon>Bacillati</taxon>
        <taxon>Bacillota</taxon>
        <taxon>Bacilli</taxon>
        <taxon>Bacillales</taxon>
        <taxon>Staphylococcaceae</taxon>
        <taxon>Salinicoccus</taxon>
    </lineage>
</organism>
<dbReference type="PANTHER" id="PTHR43806">
    <property type="entry name" value="PEPTIDASE S8"/>
    <property type="match status" value="1"/>
</dbReference>
<evidence type="ECO:0000313" key="9">
    <source>
        <dbReference type="EMBL" id="AKG73595.1"/>
    </source>
</evidence>
<reference evidence="9 11" key="1">
    <citation type="journal article" date="2015" name="Int. J. Syst. Evol. Microbiol.">
        <title>Complete genome sequence of Salinicoccus halodurans H3B36, isolated from the Qaidam Basin in China.</title>
        <authorList>
            <person name="Jiang K."/>
            <person name="Xue Y."/>
            <person name="Ma Y."/>
        </authorList>
    </citation>
    <scope>NUCLEOTIDE SEQUENCE [LARGE SCALE GENOMIC DNA]</scope>
    <source>
        <strain evidence="9 11">H3B36</strain>
    </source>
</reference>
<evidence type="ECO:0000256" key="6">
    <source>
        <dbReference type="PIRSR" id="PIRSR615500-1"/>
    </source>
</evidence>
<comment type="similarity">
    <text evidence="1 7">Belongs to the peptidase S8 family.</text>
</comment>
<evidence type="ECO:0000256" key="7">
    <source>
        <dbReference type="PROSITE-ProRule" id="PRU01240"/>
    </source>
</evidence>
<name>A0A0F7D445_9STAP</name>
<dbReference type="InterPro" id="IPR036852">
    <property type="entry name" value="Peptidase_S8/S53_dom_sf"/>
</dbReference>
<dbReference type="PROSITE" id="PS00138">
    <property type="entry name" value="SUBTILASE_SER"/>
    <property type="match status" value="1"/>
</dbReference>
<keyword evidence="5 7" id="KW-0720">Serine protease</keyword>
<dbReference type="InterPro" id="IPR023828">
    <property type="entry name" value="Peptidase_S8_Ser-AS"/>
</dbReference>
<dbReference type="EMBL" id="FOTB01000001">
    <property type="protein sequence ID" value="SFK53146.1"/>
    <property type="molecule type" value="Genomic_DNA"/>
</dbReference>
<gene>
    <name evidence="9" type="ORF">AAT16_04835</name>
    <name evidence="10" type="ORF">SAMN05216235_0204</name>
</gene>
<keyword evidence="4 7" id="KW-0378">Hydrolase</keyword>
<feature type="active site" description="Charge relay system" evidence="6 7">
    <location>
        <position position="105"/>
    </location>
</feature>
<feature type="active site" description="Charge relay system" evidence="6 7">
    <location>
        <position position="298"/>
    </location>
</feature>
<dbReference type="EMBL" id="CP011366">
    <property type="protein sequence ID" value="AKG73595.1"/>
    <property type="molecule type" value="Genomic_DNA"/>
</dbReference>
<keyword evidence="11" id="KW-1185">Reference proteome</keyword>
<dbReference type="SUPFAM" id="SSF54897">
    <property type="entry name" value="Protease propeptides/inhibitors"/>
    <property type="match status" value="1"/>
</dbReference>
<dbReference type="PANTHER" id="PTHR43806:SF11">
    <property type="entry name" value="CEREVISIN-RELATED"/>
    <property type="match status" value="1"/>
</dbReference>
<evidence type="ECO:0000259" key="8">
    <source>
        <dbReference type="Pfam" id="PF00082"/>
    </source>
</evidence>
<dbReference type="Proteomes" id="UP000183090">
    <property type="component" value="Unassembled WGS sequence"/>
</dbReference>
<dbReference type="Gene3D" id="3.40.50.200">
    <property type="entry name" value="Peptidase S8/S53 domain"/>
    <property type="match status" value="1"/>
</dbReference>
<evidence type="ECO:0000313" key="12">
    <source>
        <dbReference type="Proteomes" id="UP000183090"/>
    </source>
</evidence>
<dbReference type="CDD" id="cd07477">
    <property type="entry name" value="Peptidases_S8_Subtilisin_subset"/>
    <property type="match status" value="1"/>
</dbReference>
<evidence type="ECO:0000256" key="4">
    <source>
        <dbReference type="ARBA" id="ARBA00022801"/>
    </source>
</evidence>
<dbReference type="InterPro" id="IPR015500">
    <property type="entry name" value="Peptidase_S8_subtilisin-rel"/>
</dbReference>